<dbReference type="PANTHER" id="PTHR45765:SF1">
    <property type="entry name" value="METHIONINE--TRNA LIGASE, CYTOPLASMIC"/>
    <property type="match status" value="1"/>
</dbReference>
<comment type="similarity">
    <text evidence="1">Belongs to the class-I aminoacyl-tRNA synthetase family. MetG type 1 subfamily.</text>
</comment>
<accession>A0ABY4CCK9</accession>
<dbReference type="PANTHER" id="PTHR45765">
    <property type="entry name" value="METHIONINE--TRNA LIGASE"/>
    <property type="match status" value="1"/>
</dbReference>
<feature type="domain" description="Methionyl/Leucyl tRNA synthetase" evidence="10">
    <location>
        <begin position="31"/>
        <end position="253"/>
    </location>
</feature>
<evidence type="ECO:0000313" key="12">
    <source>
        <dbReference type="Proteomes" id="UP000830116"/>
    </source>
</evidence>
<keyword evidence="12" id="KW-1185">Reference proteome</keyword>
<dbReference type="InterPro" id="IPR009080">
    <property type="entry name" value="tRNAsynth_Ia_anticodon-bd"/>
</dbReference>
<evidence type="ECO:0000256" key="3">
    <source>
        <dbReference type="ARBA" id="ARBA00022598"/>
    </source>
</evidence>
<dbReference type="Gene3D" id="3.40.50.620">
    <property type="entry name" value="HUPs"/>
    <property type="match status" value="2"/>
</dbReference>
<keyword evidence="7 9" id="KW-0030">Aminoacyl-tRNA synthetase</keyword>
<reference evidence="11" key="1">
    <citation type="submission" date="2022-03" db="EMBL/GenBank/DDBJ databases">
        <title>Genome Identification and Characterization of new species Bdellovibrio reynosense LBG001 sp. nov. from a Mexico soil sample.</title>
        <authorList>
            <person name="Camilli A."/>
            <person name="Ajao Y."/>
            <person name="Guo X."/>
        </authorList>
    </citation>
    <scope>NUCLEOTIDE SEQUENCE</scope>
    <source>
        <strain evidence="11">LBG001</strain>
    </source>
</reference>
<comment type="catalytic activity">
    <reaction evidence="8">
        <text>tRNA(Met) + L-methionine + ATP = L-methionyl-tRNA(Met) + AMP + diphosphate</text>
        <dbReference type="Rhea" id="RHEA:13481"/>
        <dbReference type="Rhea" id="RHEA-COMP:9667"/>
        <dbReference type="Rhea" id="RHEA-COMP:9698"/>
        <dbReference type="ChEBI" id="CHEBI:30616"/>
        <dbReference type="ChEBI" id="CHEBI:33019"/>
        <dbReference type="ChEBI" id="CHEBI:57844"/>
        <dbReference type="ChEBI" id="CHEBI:78442"/>
        <dbReference type="ChEBI" id="CHEBI:78530"/>
        <dbReference type="ChEBI" id="CHEBI:456215"/>
        <dbReference type="EC" id="6.1.1.10"/>
    </reaction>
</comment>
<evidence type="ECO:0000256" key="5">
    <source>
        <dbReference type="ARBA" id="ARBA00022840"/>
    </source>
</evidence>
<dbReference type="InterPro" id="IPR029038">
    <property type="entry name" value="MetRS_Zn"/>
</dbReference>
<sequence>MQPGSKPENKFAPPSDVKSVLSMFKKPKKVVVTAGMPYANGPLHLGHLAGAHVPADIYARWMRMLIGAENVLFVNGNDDHGSTSEVAAVQAGKTIREFIDTIHEKQKETLKKYSIQTDVFTGTSRPETYPLHEAYSQDFLRRLFKNGLLEKRITKQWYDPKMNRFLQDRFVRGTCPNCGNTEAYSDECDACGTQFDPSTLQNPRSQLSDAKPELKDTAHWWLDMWKVADPLKTWIDTKQKAWRTAVVQEVTNTVLIGCRFENQFEEKYKEIKATLPKHKSRYVAGKKVECLFDSKADLATAQATLEAAGIPSSVTDKWGYRPITRDVSWGIPVPSELDAEMKGKTLYVWPDSLIAPIVFTQVALKQSGRAPEMYKDFWCDPEATVVQFLGQDNVFFYVIMQGAMWLGHKDNALALPAKGDLQMTEILSCYHLMVNGEKMSKSKGNFYSGDQLIEMGYSPDQVRYYLALLSLPVKASNFDFEHFAERNKFLAGPMNAAFEKPISACNGKFNGVVPEGKLIGKAEAETVKLVQMYLRSMQKGDYAILLGQVENYARQINSLFTQYKPHDDRANEAERKDALFTCFYVLKNLMIMLAPFVPETVDALRKSLNLPESSLRAEELGTGIPAGHKIGPKGIYFPAVKDAEPAAE</sequence>
<evidence type="ECO:0000256" key="9">
    <source>
        <dbReference type="RuleBase" id="RU363039"/>
    </source>
</evidence>
<dbReference type="EMBL" id="CP093442">
    <property type="protein sequence ID" value="UOF02454.1"/>
    <property type="molecule type" value="Genomic_DNA"/>
</dbReference>
<dbReference type="PROSITE" id="PS00178">
    <property type="entry name" value="AA_TRNA_LIGASE_I"/>
    <property type="match status" value="1"/>
</dbReference>
<proteinExistence type="inferred from homology"/>
<organism evidence="11 12">
    <name type="scientific">Bdellovibrio reynosensis</name>
    <dbReference type="NCBI Taxonomy" id="2835041"/>
    <lineage>
        <taxon>Bacteria</taxon>
        <taxon>Pseudomonadati</taxon>
        <taxon>Bdellovibrionota</taxon>
        <taxon>Bdellovibrionia</taxon>
        <taxon>Bdellovibrionales</taxon>
        <taxon>Pseudobdellovibrionaceae</taxon>
        <taxon>Bdellovibrio</taxon>
    </lineage>
</organism>
<dbReference type="InterPro" id="IPR015413">
    <property type="entry name" value="Methionyl/Leucyl_tRNA_Synth"/>
</dbReference>
<dbReference type="SUPFAM" id="SSF57770">
    <property type="entry name" value="Methionyl-tRNA synthetase (MetRS), Zn-domain"/>
    <property type="match status" value="1"/>
</dbReference>
<keyword evidence="6 9" id="KW-0648">Protein biosynthesis</keyword>
<dbReference type="InterPro" id="IPR023458">
    <property type="entry name" value="Met-tRNA_ligase_1"/>
</dbReference>
<feature type="domain" description="Methionyl/Leucyl tRNA synthetase" evidence="10">
    <location>
        <begin position="321"/>
        <end position="487"/>
    </location>
</feature>
<dbReference type="Gene3D" id="2.20.28.20">
    <property type="entry name" value="Methionyl-tRNA synthetase, Zn-domain"/>
    <property type="match status" value="1"/>
</dbReference>
<evidence type="ECO:0000256" key="2">
    <source>
        <dbReference type="ARBA" id="ARBA00022490"/>
    </source>
</evidence>
<dbReference type="Pfam" id="PF09334">
    <property type="entry name" value="tRNA-synt_1g"/>
    <property type="match status" value="2"/>
</dbReference>
<evidence type="ECO:0000256" key="6">
    <source>
        <dbReference type="ARBA" id="ARBA00022917"/>
    </source>
</evidence>
<evidence type="ECO:0000256" key="8">
    <source>
        <dbReference type="ARBA" id="ARBA00047364"/>
    </source>
</evidence>
<protein>
    <submittedName>
        <fullName evidence="11">Class I tRNA ligase family protein</fullName>
    </submittedName>
</protein>
<dbReference type="InterPro" id="IPR001412">
    <property type="entry name" value="aa-tRNA-synth_I_CS"/>
</dbReference>
<dbReference type="RefSeq" id="WP_243539942.1">
    <property type="nucleotide sequence ID" value="NZ_CP093442.1"/>
</dbReference>
<dbReference type="Gene3D" id="1.10.730.10">
    <property type="entry name" value="Isoleucyl-tRNA Synthetase, Domain 1"/>
    <property type="match status" value="1"/>
</dbReference>
<name>A0ABY4CCK9_9BACT</name>
<dbReference type="InterPro" id="IPR014729">
    <property type="entry name" value="Rossmann-like_a/b/a_fold"/>
</dbReference>
<keyword evidence="5 9" id="KW-0067">ATP-binding</keyword>
<evidence type="ECO:0000256" key="1">
    <source>
        <dbReference type="ARBA" id="ARBA00008258"/>
    </source>
</evidence>
<keyword evidence="2" id="KW-0963">Cytoplasm</keyword>
<evidence type="ECO:0000256" key="7">
    <source>
        <dbReference type="ARBA" id="ARBA00023146"/>
    </source>
</evidence>
<dbReference type="SUPFAM" id="SSF47323">
    <property type="entry name" value="Anticodon-binding domain of a subclass of class I aminoacyl-tRNA synthetases"/>
    <property type="match status" value="1"/>
</dbReference>
<keyword evidence="3 9" id="KW-0436">Ligase</keyword>
<gene>
    <name evidence="11" type="ORF">MNR06_05760</name>
</gene>
<evidence type="ECO:0000256" key="4">
    <source>
        <dbReference type="ARBA" id="ARBA00022741"/>
    </source>
</evidence>
<evidence type="ECO:0000313" key="11">
    <source>
        <dbReference type="EMBL" id="UOF02454.1"/>
    </source>
</evidence>
<dbReference type="SUPFAM" id="SSF52374">
    <property type="entry name" value="Nucleotidylyl transferase"/>
    <property type="match status" value="1"/>
</dbReference>
<evidence type="ECO:0000259" key="10">
    <source>
        <dbReference type="Pfam" id="PF09334"/>
    </source>
</evidence>
<dbReference type="Proteomes" id="UP000830116">
    <property type="component" value="Chromosome"/>
</dbReference>
<keyword evidence="4 9" id="KW-0547">Nucleotide-binding</keyword>
<dbReference type="GO" id="GO:0016874">
    <property type="term" value="F:ligase activity"/>
    <property type="evidence" value="ECO:0007669"/>
    <property type="project" value="UniProtKB-KW"/>
</dbReference>